<dbReference type="RefSeq" id="XP_025515035.1">
    <property type="nucleotide sequence ID" value="XM_025661679.1"/>
</dbReference>
<protein>
    <recommendedName>
        <fullName evidence="2">Nephrocystin 3-like N-terminal domain-containing protein</fullName>
    </recommendedName>
</protein>
<evidence type="ECO:0000259" key="2">
    <source>
        <dbReference type="Pfam" id="PF24883"/>
    </source>
</evidence>
<gene>
    <name evidence="3" type="ORF">BO85DRAFT_459858</name>
</gene>
<proteinExistence type="predicted"/>
<evidence type="ECO:0000313" key="3">
    <source>
        <dbReference type="EMBL" id="RAH57113.1"/>
    </source>
</evidence>
<dbReference type="GeneID" id="37165081"/>
<evidence type="ECO:0000256" key="1">
    <source>
        <dbReference type="ARBA" id="ARBA00022737"/>
    </source>
</evidence>
<evidence type="ECO:0000313" key="4">
    <source>
        <dbReference type="Proteomes" id="UP000249526"/>
    </source>
</evidence>
<dbReference type="Proteomes" id="UP000249526">
    <property type="component" value="Unassembled WGS sequence"/>
</dbReference>
<sequence length="586" mass="65940">MEDSMAIVTPWMKHNAPRIDPAWAFAEAQRKRENNIPDPPQHVQDRKNRFKSAMRELFRTTSDIQAKDIFEHTHTWEEVRAEAQKALDLRYKPSGKKNFFRRSIRSMGETASRLEFLTVLVPSGDYMGVLCGGLKLVYNAANRLNTVRDIILGSLETLSRPIEDASPYLYAYSWSETLLEKANDLYICILDAVEAIMKWISKKRSAFRGMLKTAKAIVQQDDYGAQLEATIGASVDEKAKAFETAVKSCLSIEVHDMGQNVVWIGQGQDAIRGDLKHLIQAAASWERCEAILRGYMEQIQSILAYHAAMASQATQACITIEQLLTALHSAEPFPSADIIHRTVGTITNERRRLLISASLLGVDAEDQVTGVLQDSRFCNWLQRMYSQVLVVSNVEQDILQESPISPLTYMCSVLLKSLTPSEPVIPIAFFCRQHCSTQGGLAGVTEMLRSLIEQLTLALNESMRLDLSFLLEDDLDAIAKQDVMFLCRLFAEVVKRIPSGVVICIIDGIDFFSNQIHLPWLNVIMRSFNDLMGSVTGSLVFKILLTSHRGASLASQWFPCRVELPMHRNEMLNGIGVIMREMQSIF</sequence>
<reference evidence="3 4" key="1">
    <citation type="submission" date="2018-02" db="EMBL/GenBank/DDBJ databases">
        <title>The genomes of Aspergillus section Nigri reveals drivers in fungal speciation.</title>
        <authorList>
            <consortium name="DOE Joint Genome Institute"/>
            <person name="Vesth T.C."/>
            <person name="Nybo J."/>
            <person name="Theobald S."/>
            <person name="Brandl J."/>
            <person name="Frisvad J.C."/>
            <person name="Nielsen K.F."/>
            <person name="Lyhne E.K."/>
            <person name="Kogle M.E."/>
            <person name="Kuo A."/>
            <person name="Riley R."/>
            <person name="Clum A."/>
            <person name="Nolan M."/>
            <person name="Lipzen A."/>
            <person name="Salamov A."/>
            <person name="Henrissat B."/>
            <person name="Wiebenga A."/>
            <person name="De vries R.P."/>
            <person name="Grigoriev I.V."/>
            <person name="Mortensen U.H."/>
            <person name="Andersen M.R."/>
            <person name="Baker S.E."/>
        </authorList>
    </citation>
    <scope>NUCLEOTIDE SEQUENCE [LARGE SCALE GENOMIC DNA]</scope>
    <source>
        <strain evidence="3 4">CBS 112811</strain>
    </source>
</reference>
<keyword evidence="1" id="KW-0677">Repeat</keyword>
<dbReference type="PANTHER" id="PTHR40619">
    <property type="entry name" value="FUNGAL STAND N-TERMINAL GOODBYE DOMAIN-CONTAINING PROTEIN"/>
    <property type="match status" value="1"/>
</dbReference>
<dbReference type="Pfam" id="PF24883">
    <property type="entry name" value="NPHP3_N"/>
    <property type="match status" value="1"/>
</dbReference>
<dbReference type="EMBL" id="KZ825063">
    <property type="protein sequence ID" value="RAH57113.1"/>
    <property type="molecule type" value="Genomic_DNA"/>
</dbReference>
<accession>A0A8G1VNV6</accession>
<dbReference type="PANTHER" id="PTHR40619:SF3">
    <property type="entry name" value="FUNGAL STAND N-TERMINAL GOODBYE DOMAIN-CONTAINING PROTEIN"/>
    <property type="match status" value="1"/>
</dbReference>
<name>A0A8G1VNV6_9EURO</name>
<keyword evidence="4" id="KW-1185">Reference proteome</keyword>
<organism evidence="3 4">
    <name type="scientific">Aspergillus piperis CBS 112811</name>
    <dbReference type="NCBI Taxonomy" id="1448313"/>
    <lineage>
        <taxon>Eukaryota</taxon>
        <taxon>Fungi</taxon>
        <taxon>Dikarya</taxon>
        <taxon>Ascomycota</taxon>
        <taxon>Pezizomycotina</taxon>
        <taxon>Eurotiomycetes</taxon>
        <taxon>Eurotiomycetidae</taxon>
        <taxon>Eurotiales</taxon>
        <taxon>Aspergillaceae</taxon>
        <taxon>Aspergillus</taxon>
        <taxon>Aspergillus subgen. Circumdati</taxon>
    </lineage>
</organism>
<dbReference type="AlphaFoldDB" id="A0A8G1VNV6"/>
<feature type="domain" description="Nephrocystin 3-like N-terminal" evidence="2">
    <location>
        <begin position="372"/>
        <end position="547"/>
    </location>
</feature>
<dbReference type="InterPro" id="IPR056884">
    <property type="entry name" value="NPHP3-like_N"/>
</dbReference>